<name>A0A4R2TLZ8_9FIRM</name>
<sequence>MLVGLFIFPYTASAAQVHRVAPGESLFMIAQRHGVTVNAILTQNKYLRNHNTIFPKQVLIIPQTHNNGIYIVQPGDTLFKISEKLGVTVEAIASENQITNINNLFVGQSLKVPTNTSQTNTTVTNNTYTVKAGDSLFKISQQLGVSMEAIAKENQLSNWNNIFVGQNLKIPNNDTNQTQTVSDEYVVKPGDTLFKISQDLAVPMNDLVKENNITNVNLLFVGQVLNIPNKVVSQPPSSPQHSVSQLARMYPDTLFMKGTGNGNKIALTFDDGPNPTYTPQLLDVLKRHNVPATFFVMGSRVERHPAIAQRIVNEGHVIANHTWIHPNLRNVSQSQLVTEMTETENIIQKVTGVRTALMRPPYGGINQQALEGLRDLNYKVIHWSIDSVDWRDQEVDTILINSLSPILGNDIILFHDAGGDEQTRGATVEGIEEIIITLRSQGYEFVTVDNLLGVKAYR</sequence>
<dbReference type="PROSITE" id="PS51677">
    <property type="entry name" value="NODB"/>
    <property type="match status" value="1"/>
</dbReference>
<feature type="domain" description="LysM" evidence="2">
    <location>
        <begin position="183"/>
        <end position="227"/>
    </location>
</feature>
<feature type="domain" description="LysM" evidence="2">
    <location>
        <begin position="126"/>
        <end position="170"/>
    </location>
</feature>
<protein>
    <submittedName>
        <fullName evidence="3">Peptidoglycan/xylan/chitin deacetylase (PgdA/CDA1 family)</fullName>
    </submittedName>
</protein>
<organism evidence="3 4">
    <name type="scientific">Serpentinicella alkaliphila</name>
    <dbReference type="NCBI Taxonomy" id="1734049"/>
    <lineage>
        <taxon>Bacteria</taxon>
        <taxon>Bacillati</taxon>
        <taxon>Bacillota</taxon>
        <taxon>Clostridia</taxon>
        <taxon>Peptostreptococcales</taxon>
        <taxon>Natronincolaceae</taxon>
        <taxon>Serpentinicella</taxon>
    </lineage>
</organism>
<dbReference type="Pfam" id="PF01476">
    <property type="entry name" value="LysM"/>
    <property type="match status" value="4"/>
</dbReference>
<gene>
    <name evidence="3" type="ORF">EDD79_100672</name>
</gene>
<dbReference type="PROSITE" id="PS51782">
    <property type="entry name" value="LYSM"/>
    <property type="match status" value="4"/>
</dbReference>
<dbReference type="SUPFAM" id="SSF88713">
    <property type="entry name" value="Glycoside hydrolase/deacetylase"/>
    <property type="match status" value="1"/>
</dbReference>
<dbReference type="GO" id="GO:0005975">
    <property type="term" value="P:carbohydrate metabolic process"/>
    <property type="evidence" value="ECO:0007669"/>
    <property type="project" value="InterPro"/>
</dbReference>
<dbReference type="InterPro" id="IPR036779">
    <property type="entry name" value="LysM_dom_sf"/>
</dbReference>
<dbReference type="Proteomes" id="UP000295504">
    <property type="component" value="Unassembled WGS sequence"/>
</dbReference>
<proteinExistence type="predicted"/>
<dbReference type="InterPro" id="IPR002509">
    <property type="entry name" value="NODB_dom"/>
</dbReference>
<dbReference type="CDD" id="cd10917">
    <property type="entry name" value="CE4_NodB_like_6s_7s"/>
    <property type="match status" value="1"/>
</dbReference>
<feature type="domain" description="LysM" evidence="2">
    <location>
        <begin position="16"/>
        <end position="61"/>
    </location>
</feature>
<dbReference type="AlphaFoldDB" id="A0A4R2TLZ8"/>
<dbReference type="InterPro" id="IPR018392">
    <property type="entry name" value="LysM"/>
</dbReference>
<dbReference type="CDD" id="cd00118">
    <property type="entry name" value="LysM"/>
    <property type="match status" value="4"/>
</dbReference>
<evidence type="ECO:0000259" key="2">
    <source>
        <dbReference type="PROSITE" id="PS51782"/>
    </source>
</evidence>
<dbReference type="EMBL" id="SLYC01000006">
    <property type="protein sequence ID" value="TCQ04668.1"/>
    <property type="molecule type" value="Genomic_DNA"/>
</dbReference>
<accession>A0A4R2TLZ8</accession>
<dbReference type="Gene3D" id="3.20.20.370">
    <property type="entry name" value="Glycoside hydrolase/deacetylase"/>
    <property type="match status" value="1"/>
</dbReference>
<dbReference type="GO" id="GO:0016810">
    <property type="term" value="F:hydrolase activity, acting on carbon-nitrogen (but not peptide) bonds"/>
    <property type="evidence" value="ECO:0007669"/>
    <property type="project" value="InterPro"/>
</dbReference>
<dbReference type="SUPFAM" id="SSF54106">
    <property type="entry name" value="LysM domain"/>
    <property type="match status" value="4"/>
</dbReference>
<feature type="domain" description="LysM" evidence="2">
    <location>
        <begin position="68"/>
        <end position="112"/>
    </location>
</feature>
<keyword evidence="4" id="KW-1185">Reference proteome</keyword>
<dbReference type="PANTHER" id="PTHR10587">
    <property type="entry name" value="GLYCOSYL TRANSFERASE-RELATED"/>
    <property type="match status" value="1"/>
</dbReference>
<dbReference type="InterPro" id="IPR011330">
    <property type="entry name" value="Glyco_hydro/deAcase_b/a-brl"/>
</dbReference>
<dbReference type="InterPro" id="IPR050248">
    <property type="entry name" value="Polysacc_deacetylase_ArnD"/>
</dbReference>
<dbReference type="RefSeq" id="WP_165913626.1">
    <property type="nucleotide sequence ID" value="NZ_CP058648.1"/>
</dbReference>
<evidence type="ECO:0000313" key="4">
    <source>
        <dbReference type="Proteomes" id="UP000295504"/>
    </source>
</evidence>
<dbReference type="Gene3D" id="3.10.350.10">
    <property type="entry name" value="LysM domain"/>
    <property type="match status" value="4"/>
</dbReference>
<reference evidence="3 4" key="1">
    <citation type="submission" date="2019-03" db="EMBL/GenBank/DDBJ databases">
        <title>Genomic Encyclopedia of Type Strains, Phase IV (KMG-IV): sequencing the most valuable type-strain genomes for metagenomic binning, comparative biology and taxonomic classification.</title>
        <authorList>
            <person name="Goeker M."/>
        </authorList>
    </citation>
    <scope>NUCLEOTIDE SEQUENCE [LARGE SCALE GENOMIC DNA]</scope>
    <source>
        <strain evidence="3 4">DSM 100013</strain>
    </source>
</reference>
<dbReference type="Pfam" id="PF01522">
    <property type="entry name" value="Polysacc_deac_1"/>
    <property type="match status" value="1"/>
</dbReference>
<comment type="caution">
    <text evidence="3">The sequence shown here is derived from an EMBL/GenBank/DDBJ whole genome shotgun (WGS) entry which is preliminary data.</text>
</comment>
<evidence type="ECO:0000313" key="3">
    <source>
        <dbReference type="EMBL" id="TCQ04668.1"/>
    </source>
</evidence>
<evidence type="ECO:0000259" key="1">
    <source>
        <dbReference type="PROSITE" id="PS51677"/>
    </source>
</evidence>
<feature type="domain" description="NodB homology" evidence="1">
    <location>
        <begin position="263"/>
        <end position="446"/>
    </location>
</feature>
<dbReference type="SMART" id="SM00257">
    <property type="entry name" value="LysM"/>
    <property type="match status" value="4"/>
</dbReference>